<dbReference type="EMBL" id="QOIP01000009">
    <property type="protein sequence ID" value="RLU18583.1"/>
    <property type="molecule type" value="Genomic_DNA"/>
</dbReference>
<reference evidence="3" key="2">
    <citation type="journal article" date="2018" name="Genome Res.">
        <title>The genomic architecture and molecular evolution of ant odorant receptors.</title>
        <authorList>
            <person name="McKenzie S.K."/>
            <person name="Kronauer D.J.C."/>
        </authorList>
    </citation>
    <scope>NUCLEOTIDE SEQUENCE [LARGE SCALE GENOMIC DNA]</scope>
    <source>
        <strain evidence="3">Clonal line C1</strain>
    </source>
</reference>
<feature type="transmembrane region" description="Helical" evidence="1">
    <location>
        <begin position="6"/>
        <end position="26"/>
    </location>
</feature>
<keyword evidence="1" id="KW-0812">Transmembrane</keyword>
<dbReference type="Proteomes" id="UP000279307">
    <property type="component" value="Chromosome 9"/>
</dbReference>
<dbReference type="EMBL" id="KK107148">
    <property type="protein sequence ID" value="EZA57448.1"/>
    <property type="molecule type" value="Genomic_DNA"/>
</dbReference>
<reference evidence="2 4" key="1">
    <citation type="journal article" date="2014" name="Curr. Biol.">
        <title>The genome of the clonal raider ant Cerapachys biroi.</title>
        <authorList>
            <person name="Oxley P.R."/>
            <person name="Ji L."/>
            <person name="Fetter-Pruneda I."/>
            <person name="McKenzie S.K."/>
            <person name="Li C."/>
            <person name="Hu H."/>
            <person name="Zhang G."/>
            <person name="Kronauer D.J."/>
        </authorList>
    </citation>
    <scope>NUCLEOTIDE SEQUENCE [LARGE SCALE GENOMIC DNA]</scope>
</reference>
<evidence type="ECO:0000313" key="4">
    <source>
        <dbReference type="Proteomes" id="UP000053097"/>
    </source>
</evidence>
<gene>
    <name evidence="3" type="ORF">DMN91_008940</name>
    <name evidence="2" type="ORF">X777_02456</name>
</gene>
<keyword evidence="1" id="KW-1133">Transmembrane helix</keyword>
<reference evidence="3" key="3">
    <citation type="submission" date="2018-07" db="EMBL/GenBank/DDBJ databases">
        <authorList>
            <person name="Mckenzie S.K."/>
            <person name="Kronauer D.J.C."/>
        </authorList>
    </citation>
    <scope>NUCLEOTIDE SEQUENCE</scope>
    <source>
        <strain evidence="3">Clonal line C1</strain>
    </source>
</reference>
<name>A0A026WNA2_OOCBI</name>
<proteinExistence type="predicted"/>
<dbReference type="AlphaFoldDB" id="A0A026WNA2"/>
<protein>
    <submittedName>
        <fullName evidence="2">Uncharacterized protein</fullName>
    </submittedName>
</protein>
<keyword evidence="1" id="KW-0472">Membrane</keyword>
<sequence>MKNICFKIFITSILSVSVMVPVYKIIASFTHPSRLPQEQYIFHRNNRHNKNKTDNETLEDDVTREKVKPYFTEAAIIIGGGTLILTVFMMAIIWIYERWNTPPPQVIEQYELRQAQHFQQEHRRQQPQRRQNRVNWARTLGKQVFVTSVTIRVKHIRQKLRILYVPYSFICTRQLVLLCPS</sequence>
<evidence type="ECO:0000256" key="1">
    <source>
        <dbReference type="SAM" id="Phobius"/>
    </source>
</evidence>
<keyword evidence="4" id="KW-1185">Reference proteome</keyword>
<evidence type="ECO:0000313" key="2">
    <source>
        <dbReference type="EMBL" id="EZA57448.1"/>
    </source>
</evidence>
<organism evidence="2 4">
    <name type="scientific">Ooceraea biroi</name>
    <name type="common">Clonal raider ant</name>
    <name type="synonym">Cerapachys biroi</name>
    <dbReference type="NCBI Taxonomy" id="2015173"/>
    <lineage>
        <taxon>Eukaryota</taxon>
        <taxon>Metazoa</taxon>
        <taxon>Ecdysozoa</taxon>
        <taxon>Arthropoda</taxon>
        <taxon>Hexapoda</taxon>
        <taxon>Insecta</taxon>
        <taxon>Pterygota</taxon>
        <taxon>Neoptera</taxon>
        <taxon>Endopterygota</taxon>
        <taxon>Hymenoptera</taxon>
        <taxon>Apocrita</taxon>
        <taxon>Aculeata</taxon>
        <taxon>Formicoidea</taxon>
        <taxon>Formicidae</taxon>
        <taxon>Dorylinae</taxon>
        <taxon>Ooceraea</taxon>
    </lineage>
</organism>
<accession>A0A026WNA2</accession>
<dbReference type="Proteomes" id="UP000053097">
    <property type="component" value="Unassembled WGS sequence"/>
</dbReference>
<evidence type="ECO:0000313" key="3">
    <source>
        <dbReference type="EMBL" id="RLU18583.1"/>
    </source>
</evidence>
<feature type="transmembrane region" description="Helical" evidence="1">
    <location>
        <begin position="74"/>
        <end position="96"/>
    </location>
</feature>